<evidence type="ECO:0000256" key="5">
    <source>
        <dbReference type="ARBA" id="ARBA00022984"/>
    </source>
</evidence>
<dbReference type="InterPro" id="IPR005490">
    <property type="entry name" value="LD_TPept_cat_dom"/>
</dbReference>
<comment type="similarity">
    <text evidence="2">Belongs to the YkuD family.</text>
</comment>
<dbReference type="EMBL" id="JACVEL010000006">
    <property type="protein sequence ID" value="MBC9812938.1"/>
    <property type="molecule type" value="Genomic_DNA"/>
</dbReference>
<keyword evidence="3" id="KW-0808">Transferase</keyword>
<dbReference type="Pfam" id="PF01471">
    <property type="entry name" value="PG_binding_1"/>
    <property type="match status" value="1"/>
</dbReference>
<dbReference type="Pfam" id="PF03734">
    <property type="entry name" value="YkuD"/>
    <property type="match status" value="1"/>
</dbReference>
<dbReference type="Pfam" id="PF20142">
    <property type="entry name" value="Scaffold"/>
    <property type="match status" value="1"/>
</dbReference>
<dbReference type="GO" id="GO:0009252">
    <property type="term" value="P:peptidoglycan biosynthetic process"/>
    <property type="evidence" value="ECO:0007669"/>
    <property type="project" value="UniProtKB-UniPathway"/>
</dbReference>
<feature type="active site" description="Proton donor/acceptor" evidence="7">
    <location>
        <position position="394"/>
    </location>
</feature>
<keyword evidence="10" id="KW-1185">Reference proteome</keyword>
<evidence type="ECO:0000256" key="3">
    <source>
        <dbReference type="ARBA" id="ARBA00022679"/>
    </source>
</evidence>
<organism evidence="9 10">
    <name type="scientific">Taishania pollutisoli</name>
    <dbReference type="NCBI Taxonomy" id="2766479"/>
    <lineage>
        <taxon>Bacteria</taxon>
        <taxon>Pseudomonadati</taxon>
        <taxon>Bacteroidota</taxon>
        <taxon>Flavobacteriia</taxon>
        <taxon>Flavobacteriales</taxon>
        <taxon>Crocinitomicaceae</taxon>
        <taxon>Taishania</taxon>
    </lineage>
</organism>
<evidence type="ECO:0000256" key="6">
    <source>
        <dbReference type="ARBA" id="ARBA00023316"/>
    </source>
</evidence>
<accession>A0A8J6U028</accession>
<dbReference type="AlphaFoldDB" id="A0A8J6U028"/>
<keyword evidence="4 7" id="KW-0133">Cell shape</keyword>
<sequence>MQQNLSTEETLKAILSEEYKETLGIDEEGRNLLYTFYEQRRFKPLWAKKKSINATGEELLKLLKHPIRFGMSDKRFDLNWSDDQPIQNEVVIVCGLARSYNDLKYGMLDSTMTHLKPLSYVSLKSLDTLLDFSSNNYAEKIISWGPSDSTYQSLARGLYTFVQNNPIGEHIKELRTIKEDPAAAITGTKEILISKGYLNAEEATDSTTFVTALKKFQTDHGCNPDGVIGTNTVQILTETNLHKAQRIALAMEKQRRKQAYPSRYIAINIPEYMLRLRNEDTLCIETRIVVGKYENQTPELTSGMHTIVVYPYWNVPYSIASKEILPAAQRTPDYFAKNNMVLLQKGDTINPHKVKWKKIKENAFPYRVVQQPGYKNSLGILKFDFYNKYDVYVHDTPSKGLFQTTARAYSHGCIRTENPVDLAKVILGLDENVVVADSLDSLIARTGINHPVKLKKRIPVYVEYNSVIVQNGETKILRDVYLRDDKYLNAMFPGTEDTNHAN</sequence>
<dbReference type="PROSITE" id="PS52029">
    <property type="entry name" value="LD_TPASE"/>
    <property type="match status" value="1"/>
</dbReference>
<dbReference type="UniPathway" id="UPA00219"/>
<dbReference type="InterPro" id="IPR002477">
    <property type="entry name" value="Peptidoglycan-bd-like"/>
</dbReference>
<dbReference type="Gene3D" id="2.40.440.10">
    <property type="entry name" value="L,D-transpeptidase catalytic domain-like"/>
    <property type="match status" value="1"/>
</dbReference>
<evidence type="ECO:0000313" key="9">
    <source>
        <dbReference type="EMBL" id="MBC9812938.1"/>
    </source>
</evidence>
<keyword evidence="6 7" id="KW-0961">Cell wall biogenesis/degradation</keyword>
<dbReference type="PANTHER" id="PTHR41533:SF2">
    <property type="entry name" value="BLR7131 PROTEIN"/>
    <property type="match status" value="1"/>
</dbReference>
<proteinExistence type="inferred from homology"/>
<dbReference type="PANTHER" id="PTHR41533">
    <property type="entry name" value="L,D-TRANSPEPTIDASE HI_1667-RELATED"/>
    <property type="match status" value="1"/>
</dbReference>
<evidence type="ECO:0000256" key="7">
    <source>
        <dbReference type="PROSITE-ProRule" id="PRU01373"/>
    </source>
</evidence>
<feature type="domain" description="L,D-TPase catalytic" evidence="8">
    <location>
        <begin position="263"/>
        <end position="436"/>
    </location>
</feature>
<keyword evidence="5 7" id="KW-0573">Peptidoglycan synthesis</keyword>
<dbReference type="InterPro" id="IPR038063">
    <property type="entry name" value="Transpep_catalytic_dom"/>
</dbReference>
<feature type="active site" description="Nucleophile" evidence="7">
    <location>
        <position position="413"/>
    </location>
</feature>
<evidence type="ECO:0000313" key="10">
    <source>
        <dbReference type="Proteomes" id="UP000652681"/>
    </source>
</evidence>
<dbReference type="CDD" id="cd16913">
    <property type="entry name" value="YkuD_like"/>
    <property type="match status" value="1"/>
</dbReference>
<dbReference type="RefSeq" id="WP_216714281.1">
    <property type="nucleotide sequence ID" value="NZ_JACVEL010000006.1"/>
</dbReference>
<evidence type="ECO:0000259" key="8">
    <source>
        <dbReference type="PROSITE" id="PS52029"/>
    </source>
</evidence>
<protein>
    <submittedName>
        <fullName evidence="9">L,D-transpeptidase family protein</fullName>
    </submittedName>
</protein>
<dbReference type="InterPro" id="IPR045380">
    <property type="entry name" value="LD_TPept_scaffold_dom"/>
</dbReference>
<dbReference type="GO" id="GO:0016740">
    <property type="term" value="F:transferase activity"/>
    <property type="evidence" value="ECO:0007669"/>
    <property type="project" value="UniProtKB-KW"/>
</dbReference>
<dbReference type="Proteomes" id="UP000652681">
    <property type="component" value="Unassembled WGS sequence"/>
</dbReference>
<dbReference type="GO" id="GO:0008360">
    <property type="term" value="P:regulation of cell shape"/>
    <property type="evidence" value="ECO:0007669"/>
    <property type="project" value="UniProtKB-UniRule"/>
</dbReference>
<dbReference type="SUPFAM" id="SSF141523">
    <property type="entry name" value="L,D-transpeptidase catalytic domain-like"/>
    <property type="match status" value="1"/>
</dbReference>
<comment type="caution">
    <text evidence="9">The sequence shown here is derived from an EMBL/GenBank/DDBJ whole genome shotgun (WGS) entry which is preliminary data.</text>
</comment>
<dbReference type="InterPro" id="IPR052905">
    <property type="entry name" value="LD-transpeptidase_YkuD-like"/>
</dbReference>
<dbReference type="GO" id="GO:0071555">
    <property type="term" value="P:cell wall organization"/>
    <property type="evidence" value="ECO:0007669"/>
    <property type="project" value="UniProtKB-UniRule"/>
</dbReference>
<comment type="pathway">
    <text evidence="1 7">Cell wall biogenesis; peptidoglycan biosynthesis.</text>
</comment>
<evidence type="ECO:0000256" key="1">
    <source>
        <dbReference type="ARBA" id="ARBA00004752"/>
    </source>
</evidence>
<evidence type="ECO:0000256" key="4">
    <source>
        <dbReference type="ARBA" id="ARBA00022960"/>
    </source>
</evidence>
<reference evidence="9" key="1">
    <citation type="submission" date="2020-09" db="EMBL/GenBank/DDBJ databases">
        <title>Taishania pollutisoli gen. nov., sp. nov., Isolated from Tetrabromobisphenol A-Contaminated Soil.</title>
        <authorList>
            <person name="Chen Q."/>
        </authorList>
    </citation>
    <scope>NUCLEOTIDE SEQUENCE</scope>
    <source>
        <strain evidence="9">CZZ-1</strain>
    </source>
</reference>
<dbReference type="GO" id="GO:0004180">
    <property type="term" value="F:carboxypeptidase activity"/>
    <property type="evidence" value="ECO:0007669"/>
    <property type="project" value="UniProtKB-ARBA"/>
</dbReference>
<name>A0A8J6U028_9FLAO</name>
<gene>
    <name evidence="9" type="ORF">H9Y05_10700</name>
</gene>
<evidence type="ECO:0000256" key="2">
    <source>
        <dbReference type="ARBA" id="ARBA00005992"/>
    </source>
</evidence>